<organism evidence="3">
    <name type="scientific">Streptomyces sp. R33</name>
    <dbReference type="NCBI Taxonomy" id="3238629"/>
    <lineage>
        <taxon>Bacteria</taxon>
        <taxon>Bacillati</taxon>
        <taxon>Actinomycetota</taxon>
        <taxon>Actinomycetes</taxon>
        <taxon>Kitasatosporales</taxon>
        <taxon>Streptomycetaceae</taxon>
        <taxon>Streptomyces</taxon>
    </lineage>
</organism>
<reference evidence="3" key="1">
    <citation type="submission" date="2024-08" db="EMBL/GenBank/DDBJ databases">
        <authorList>
            <person name="Yu S.T."/>
        </authorList>
    </citation>
    <scope>NUCLEOTIDE SEQUENCE</scope>
    <source>
        <strain evidence="3">R33</strain>
    </source>
</reference>
<feature type="compositionally biased region" description="Gly residues" evidence="1">
    <location>
        <begin position="130"/>
        <end position="141"/>
    </location>
</feature>
<sequence length="274" mass="27734">MNEELARQLRTAAEAHQPDRARILARVERGMAGAPARRRQSPGARPWRGVALASLATAGVLAVGGFAVAAIVQSPPARPDVSATPAAPPASPAPSAPSASRTPRSTPLAPTTGGSTAPGHSSPTSPGPAASGGAGSAGPGGARVQDGPLRSAGSLAANSNPYWAQSDITLKTTEPLTALTVELRIAQTGGVQSTGGWRTLPADDFTVTVRDEGAAVVYRWILKPGRTVPAGQHVFAGQYNHAAGEREAGLDGYRVDANGPRGALSVWGGFSPAR</sequence>
<accession>A0AB39YEI9</accession>
<feature type="region of interest" description="Disordered" evidence="1">
    <location>
        <begin position="76"/>
        <end position="153"/>
    </location>
</feature>
<keyword evidence="2" id="KW-1133">Transmembrane helix</keyword>
<feature type="compositionally biased region" description="Pro residues" evidence="1">
    <location>
        <begin position="86"/>
        <end position="95"/>
    </location>
</feature>
<feature type="compositionally biased region" description="Low complexity" evidence="1">
    <location>
        <begin position="96"/>
        <end position="129"/>
    </location>
</feature>
<feature type="transmembrane region" description="Helical" evidence="2">
    <location>
        <begin position="47"/>
        <end position="72"/>
    </location>
</feature>
<protein>
    <submittedName>
        <fullName evidence="3">Uncharacterized protein</fullName>
    </submittedName>
</protein>
<dbReference type="RefSeq" id="WP_369779922.1">
    <property type="nucleotide sequence ID" value="NZ_CP165727.1"/>
</dbReference>
<keyword evidence="2" id="KW-0472">Membrane</keyword>
<name>A0AB39YEI9_9ACTN</name>
<evidence type="ECO:0000256" key="2">
    <source>
        <dbReference type="SAM" id="Phobius"/>
    </source>
</evidence>
<keyword evidence="2" id="KW-0812">Transmembrane</keyword>
<dbReference type="AlphaFoldDB" id="A0AB39YEI9"/>
<evidence type="ECO:0000313" key="3">
    <source>
        <dbReference type="EMBL" id="XDV68403.1"/>
    </source>
</evidence>
<proteinExistence type="predicted"/>
<gene>
    <name evidence="3" type="ORF">AB5J51_38565</name>
</gene>
<evidence type="ECO:0000256" key="1">
    <source>
        <dbReference type="SAM" id="MobiDB-lite"/>
    </source>
</evidence>
<feature type="region of interest" description="Disordered" evidence="1">
    <location>
        <begin position="1"/>
        <end position="22"/>
    </location>
</feature>
<dbReference type="EMBL" id="CP165727">
    <property type="protein sequence ID" value="XDV68403.1"/>
    <property type="molecule type" value="Genomic_DNA"/>
</dbReference>